<dbReference type="Proteomes" id="UP000806285">
    <property type="component" value="Unassembled WGS sequence"/>
</dbReference>
<reference evidence="1 2" key="1">
    <citation type="submission" date="2020-10" db="EMBL/GenBank/DDBJ databases">
        <title>Ramlibacter sp. HM2 16S ribosomal RNA gene Genome sequencing and assembly.</title>
        <authorList>
            <person name="Kang M."/>
        </authorList>
    </citation>
    <scope>NUCLEOTIDE SEQUENCE [LARGE SCALE GENOMIC DNA]</scope>
    <source>
        <strain evidence="1 2">HM2</strain>
    </source>
</reference>
<dbReference type="RefSeq" id="WP_193675070.1">
    <property type="nucleotide sequence ID" value="NZ_JADDIV010000001.1"/>
</dbReference>
<gene>
    <name evidence="1" type="ORF">IM787_02635</name>
</gene>
<accession>A0ABR9RYX5</accession>
<organism evidence="1 2">
    <name type="scientific">Ramlibacter pallidus</name>
    <dbReference type="NCBI Taxonomy" id="2780087"/>
    <lineage>
        <taxon>Bacteria</taxon>
        <taxon>Pseudomonadati</taxon>
        <taxon>Pseudomonadota</taxon>
        <taxon>Betaproteobacteria</taxon>
        <taxon>Burkholderiales</taxon>
        <taxon>Comamonadaceae</taxon>
        <taxon>Ramlibacter</taxon>
    </lineage>
</organism>
<protein>
    <submittedName>
        <fullName evidence="1">Uncharacterized protein</fullName>
    </submittedName>
</protein>
<comment type="caution">
    <text evidence="1">The sequence shown here is derived from an EMBL/GenBank/DDBJ whole genome shotgun (WGS) entry which is preliminary data.</text>
</comment>
<keyword evidence="2" id="KW-1185">Reference proteome</keyword>
<dbReference type="EMBL" id="JADDIV010000001">
    <property type="protein sequence ID" value="MBE7366456.1"/>
    <property type="molecule type" value="Genomic_DNA"/>
</dbReference>
<sequence length="102" mass="11855">MAAWKNWLHHSNFEWHFHPTAAGVETARRQLLEALDDCQGFECDRLRWRLHTAERAQELWLLRESVFQVVAGQHCQAQAAERINRLVPAFQTVLPPGVVTRV</sequence>
<name>A0ABR9RYX5_9BURK</name>
<evidence type="ECO:0000313" key="2">
    <source>
        <dbReference type="Proteomes" id="UP000806285"/>
    </source>
</evidence>
<evidence type="ECO:0000313" key="1">
    <source>
        <dbReference type="EMBL" id="MBE7366456.1"/>
    </source>
</evidence>
<proteinExistence type="predicted"/>